<organism evidence="2 3">
    <name type="scientific">Poriferisphaera corsica</name>
    <dbReference type="NCBI Taxonomy" id="2528020"/>
    <lineage>
        <taxon>Bacteria</taxon>
        <taxon>Pseudomonadati</taxon>
        <taxon>Planctomycetota</taxon>
        <taxon>Phycisphaerae</taxon>
        <taxon>Phycisphaerales</taxon>
        <taxon>Phycisphaeraceae</taxon>
        <taxon>Poriferisphaera</taxon>
    </lineage>
</organism>
<evidence type="ECO:0000313" key="3">
    <source>
        <dbReference type="Proteomes" id="UP000317369"/>
    </source>
</evidence>
<proteinExistence type="predicted"/>
<dbReference type="Pfam" id="PF14300">
    <property type="entry name" value="DMP19"/>
    <property type="match status" value="1"/>
</dbReference>
<evidence type="ECO:0000259" key="1">
    <source>
        <dbReference type="Pfam" id="PF14300"/>
    </source>
</evidence>
<sequence length="745" mass="84130">MGVLQKKSGMRRTARFVFGGAAISFVLCGGQVRADEVESGDVEGKAARYALNEKLESLGYPVVRWELDLKNPFLKPWKIDDEKKTGGMRDVYAGMRLDGWQAMYESVLLRPKRLEYFEAPKVVIGAPEFVIGEKYPEEMFERIAAAVKFNEPMFADLGVLMGLEDEAVYQLGHRTMSEFDEAGNPMIGGLARTLYAVSARTLMHTMAGEKSAAAESLVEHFRLINSFRSANGLIASLVMVSRGAGALNDLRYAMSVLSFDEQELEAIERAVMGLPTGETLAWHLKTELALDNERFQLYPLSRLDRQYELMSKAYRWACINGIDQIEDAFETRRYWGDDLRGSAGNGKAGFTFNGFLDGYEKAFGPYYLVESVIDFDRAENLQPREDDVRLAGFYGDAVEVIRLIEKGVEDRGVYREAFEAARAINKNQVMKDEHPFRWLERIMQSMLQGWSDQVVAITAIRAERFYLKYGRYPKDVLELGEFGGAGGMPVCPFTGAAVKMRELPVGLLVYTDGKDGQTQYGLSSYGYSPLENLEPYGFEDPMHEAIERMYEASEESEFGMKSWLSTCDDHGFLLVKPELRGKLEREEARKLRTEDVDEKVMDVLQSVLDSDWIWYVEDEPQGEAEQTVECVYQFLGYLRVIDFVGYFDDTSEGSREMGAAALERIGAVEHAKVLREAMAKFEAEPKLGFGTGILSQLRDEDIKMLAEFHEKVDGLEESVALKLYAYLRANEGEMRLPKEIGEGLE</sequence>
<gene>
    <name evidence="2" type="ORF">KS4_34780</name>
</gene>
<accession>A0A517YYW0</accession>
<name>A0A517YYW0_9BACT</name>
<dbReference type="InterPro" id="IPR025402">
    <property type="entry name" value="DMP19_C"/>
</dbReference>
<keyword evidence="3" id="KW-1185">Reference proteome</keyword>
<dbReference type="Proteomes" id="UP000317369">
    <property type="component" value="Chromosome"/>
</dbReference>
<dbReference type="EMBL" id="CP036425">
    <property type="protein sequence ID" value="QDU35397.1"/>
    <property type="molecule type" value="Genomic_DNA"/>
</dbReference>
<dbReference type="AlphaFoldDB" id="A0A517YYW0"/>
<evidence type="ECO:0000313" key="2">
    <source>
        <dbReference type="EMBL" id="QDU35397.1"/>
    </source>
</evidence>
<protein>
    <recommendedName>
        <fullName evidence="1">DNA mimic protein DMP19 C-terminal domain-containing protein</fullName>
    </recommendedName>
</protein>
<feature type="domain" description="DNA mimic protein DMP19 C-terminal" evidence="1">
    <location>
        <begin position="624"/>
        <end position="730"/>
    </location>
</feature>
<reference evidence="2 3" key="1">
    <citation type="submission" date="2019-02" db="EMBL/GenBank/DDBJ databases">
        <title>Deep-cultivation of Planctomycetes and their phenomic and genomic characterization uncovers novel biology.</title>
        <authorList>
            <person name="Wiegand S."/>
            <person name="Jogler M."/>
            <person name="Boedeker C."/>
            <person name="Pinto D."/>
            <person name="Vollmers J."/>
            <person name="Rivas-Marin E."/>
            <person name="Kohn T."/>
            <person name="Peeters S.H."/>
            <person name="Heuer A."/>
            <person name="Rast P."/>
            <person name="Oberbeckmann S."/>
            <person name="Bunk B."/>
            <person name="Jeske O."/>
            <person name="Meyerdierks A."/>
            <person name="Storesund J.E."/>
            <person name="Kallscheuer N."/>
            <person name="Luecker S."/>
            <person name="Lage O.M."/>
            <person name="Pohl T."/>
            <person name="Merkel B.J."/>
            <person name="Hornburger P."/>
            <person name="Mueller R.-W."/>
            <person name="Bruemmer F."/>
            <person name="Labrenz M."/>
            <person name="Spormann A.M."/>
            <person name="Op den Camp H."/>
            <person name="Overmann J."/>
            <person name="Amann R."/>
            <person name="Jetten M.S.M."/>
            <person name="Mascher T."/>
            <person name="Medema M.H."/>
            <person name="Devos D.P."/>
            <person name="Kaster A.-K."/>
            <person name="Ovreas L."/>
            <person name="Rohde M."/>
            <person name="Galperin M.Y."/>
            <person name="Jogler C."/>
        </authorList>
    </citation>
    <scope>NUCLEOTIDE SEQUENCE [LARGE SCALE GENOMIC DNA]</scope>
    <source>
        <strain evidence="2 3">KS4</strain>
    </source>
</reference>
<dbReference type="KEGG" id="pcor:KS4_34780"/>